<proteinExistence type="predicted"/>
<reference evidence="1" key="1">
    <citation type="submission" date="2019-05" db="EMBL/GenBank/DDBJ databases">
        <title>Revised genome assembly of Burkholderiaceae (previously Ralstonia) sp. PBA.</title>
        <authorList>
            <person name="Gan H.M."/>
        </authorList>
    </citation>
    <scope>NUCLEOTIDE SEQUENCE</scope>
    <source>
        <strain evidence="1">PBA</strain>
    </source>
</reference>
<sequence>MTVSSARSTSPAIASEYDHAQIFDLAPVSLWLEDYSEMRALFETWRAAGVVDLRAWLQDDPARVQACSACIRVLQVNRRTLEMYEARDLDDLVTHLGKVFRDDMLAAHIDELVQLWDGKQSFVGKSVNYSLGGKRLDIELKGTILHGHEANWDRVLLAIEDVTEKEQAKRGLELSEYYARGLFENSPVSLWVEDFSAVKRLLEDIRANGIEDFRVFTDVHPEFVERFMREIRVIDVNQHTLTLFNAPNKQTLLDNLSLVFRDDMRVHFREQLIDLWNNKLFHQYEVINYALNGDLLHLHLQFSVMPGHEENWDLVLVALTDITARKKAEAYLEYLGKHDVLTKLYNRSFYVDELNRLQRKGPSPVSVLIIDLNGLKPINDQLGHAVGDALLRRAGEVLIKAVEKPAYAARIGGDEFAVLMPATDERGCMALVENIQKLVDMNNQFYSGVALSMSIGVATSLPNERVEDTVRRADLLMYEQKKAYYASLSAARRHDDPQLMPPAP</sequence>
<dbReference type="EMBL" id="AKCV02000017">
    <property type="protein sequence ID" value="TMS57939.1"/>
    <property type="molecule type" value="Genomic_DNA"/>
</dbReference>
<evidence type="ECO:0000313" key="2">
    <source>
        <dbReference type="Proteomes" id="UP000004277"/>
    </source>
</evidence>
<name>A0ACD3SP41_9BURK</name>
<comment type="caution">
    <text evidence="1">The sequence shown here is derived from an EMBL/GenBank/DDBJ whole genome shotgun (WGS) entry which is preliminary data.</text>
</comment>
<accession>A0ACD3SP41</accession>
<keyword evidence="2" id="KW-1185">Reference proteome</keyword>
<gene>
    <name evidence="1" type="ORF">MW7_010760</name>
</gene>
<organism evidence="1 2">
    <name type="scientific">Imbroritus primus</name>
    <dbReference type="NCBI Taxonomy" id="3058603"/>
    <lineage>
        <taxon>Bacteria</taxon>
        <taxon>Pseudomonadati</taxon>
        <taxon>Pseudomonadota</taxon>
        <taxon>Betaproteobacteria</taxon>
        <taxon>Burkholderiales</taxon>
        <taxon>Burkholderiaceae</taxon>
        <taxon>Imbroritus</taxon>
    </lineage>
</organism>
<protein>
    <submittedName>
        <fullName evidence="1">Sensor domain-containing diguanylate cyclase</fullName>
    </submittedName>
</protein>
<dbReference type="Proteomes" id="UP000004277">
    <property type="component" value="Unassembled WGS sequence"/>
</dbReference>
<evidence type="ECO:0000313" key="1">
    <source>
        <dbReference type="EMBL" id="TMS57939.1"/>
    </source>
</evidence>